<evidence type="ECO:0000256" key="1">
    <source>
        <dbReference type="SAM" id="Phobius"/>
    </source>
</evidence>
<dbReference type="RefSeq" id="WP_055156468.1">
    <property type="nucleotide sequence ID" value="NZ_CYXR01000009.1"/>
</dbReference>
<feature type="transmembrane region" description="Helical" evidence="1">
    <location>
        <begin position="7"/>
        <end position="25"/>
    </location>
</feature>
<accession>A0A173SLF2</accession>
<proteinExistence type="predicted"/>
<name>A0A173SLF2_9FIRM</name>
<keyword evidence="1" id="KW-0472">Membrane</keyword>
<evidence type="ECO:0000313" key="3">
    <source>
        <dbReference type="Proteomes" id="UP000095727"/>
    </source>
</evidence>
<protein>
    <submittedName>
        <fullName evidence="2">Uncharacterized protein</fullName>
    </submittedName>
</protein>
<organism evidence="2 3">
    <name type="scientific">Coprococcus comes</name>
    <dbReference type="NCBI Taxonomy" id="410072"/>
    <lineage>
        <taxon>Bacteria</taxon>
        <taxon>Bacillati</taxon>
        <taxon>Bacillota</taxon>
        <taxon>Clostridia</taxon>
        <taxon>Lachnospirales</taxon>
        <taxon>Lachnospiraceae</taxon>
        <taxon>Coprococcus</taxon>
    </lineage>
</organism>
<dbReference type="EMBL" id="CYXR01000009">
    <property type="protein sequence ID" value="CUM91193.1"/>
    <property type="molecule type" value="Genomic_DNA"/>
</dbReference>
<dbReference type="Proteomes" id="UP000095727">
    <property type="component" value="Unassembled WGS sequence"/>
</dbReference>
<dbReference type="AlphaFoldDB" id="A0A173SLF2"/>
<gene>
    <name evidence="2" type="ORF">ERS852574_01521</name>
</gene>
<keyword evidence="1" id="KW-1133">Transmembrane helix</keyword>
<keyword evidence="1" id="KW-0812">Transmembrane</keyword>
<sequence length="156" mass="18317">MPMKKRLSSSIGTIIVLCAIIIISLQKYQPDKEVITTFIYEWLNDDSRAETEYKKVLETGSDNQSLSQPLQKYFITEAAFQSFLKTFYYLPVKILQQYDSYNLIDINITKESNSYFVKVDLELIKEEKSKNHSITIKIQMDHKKFTYFTITEGKEI</sequence>
<reference evidence="2 3" key="1">
    <citation type="submission" date="2015-09" db="EMBL/GenBank/DDBJ databases">
        <authorList>
            <consortium name="Pathogen Informatics"/>
        </authorList>
    </citation>
    <scope>NUCLEOTIDE SEQUENCE [LARGE SCALE GENOMIC DNA]</scope>
    <source>
        <strain evidence="2 3">2789STDY5834962</strain>
    </source>
</reference>
<evidence type="ECO:0000313" key="2">
    <source>
        <dbReference type="EMBL" id="CUM91193.1"/>
    </source>
</evidence>